<sequence>MDDIQGVITLRMHAPDTHEKRKFVSGWSNLTARKAAGGTFGLNTYGLYAYDTVWLLAYAIDAFLNQKGNLSFSYDPGLSELQRKNLHADALRIFDGGNLLLQTISQINFTGLTGSIEFSDENLIHPAYEVINVIGTDLGELCNLAWTNGSKARGWVFASNGRRLRIGVPNRVFYHKFVSVEGTNVFRGYCIDVFTAALNLLSYDVPYDFVAFGDGHSNPNTTELLQLISVGEFDAAVGDISITTDRVRMVDFTQPYMESGLVVVAPVRKLNSSAWAFLRPFTPVMWLVTAVFFLVTGVVVWILEHRINGDFRGPPRRQIVTILWFSFSTLFFAHKEKTLSTLGRLVLIIWLFVVLVLNSSYIASLTSILTVEQLTSSIKGIESLVSSKDPIGYQRGSFAGNYLINEYKIDKSRLIPLNSAEDCVKALQDGPQKGGVAAVIDERAYIELFLSSQCEFSIVGQEFSQNGWGFAFPRDSALALDMSTAILQLSEVGELQRMHDKWLLGSACRSEGAKEDANRLHLKSFWVLFLICGLAFVLALLVYMIKIIRKFAKHCAEELEGSSSQSSPPAHLQTFLSFLDKMEEDVKSRPKRRRMDRRASNRIIDGNASRNSASFKSAIVALEV</sequence>
<evidence type="ECO:0000256" key="10">
    <source>
        <dbReference type="ARBA" id="ARBA00023180"/>
    </source>
</evidence>
<dbReference type="Pfam" id="PF00060">
    <property type="entry name" value="Lig_chan"/>
    <property type="match status" value="1"/>
</dbReference>
<dbReference type="InterPro" id="IPR028082">
    <property type="entry name" value="Peripla_BP_I"/>
</dbReference>
<reference evidence="15 16" key="1">
    <citation type="journal article" date="2020" name="Mol. Plant">
        <title>The Chromosome-Based Rubber Tree Genome Provides New Insights into Spurge Genome Evolution and Rubber Biosynthesis.</title>
        <authorList>
            <person name="Liu J."/>
            <person name="Shi C."/>
            <person name="Shi C.C."/>
            <person name="Li W."/>
            <person name="Zhang Q.J."/>
            <person name="Zhang Y."/>
            <person name="Li K."/>
            <person name="Lu H.F."/>
            <person name="Shi C."/>
            <person name="Zhu S.T."/>
            <person name="Xiao Z.Y."/>
            <person name="Nan H."/>
            <person name="Yue Y."/>
            <person name="Zhu X.G."/>
            <person name="Wu Y."/>
            <person name="Hong X.N."/>
            <person name="Fan G.Y."/>
            <person name="Tong Y."/>
            <person name="Zhang D."/>
            <person name="Mao C.L."/>
            <person name="Liu Y.L."/>
            <person name="Hao S.J."/>
            <person name="Liu W.Q."/>
            <person name="Lv M.Q."/>
            <person name="Zhang H.B."/>
            <person name="Liu Y."/>
            <person name="Hu-Tang G.R."/>
            <person name="Wang J.P."/>
            <person name="Wang J.H."/>
            <person name="Sun Y.H."/>
            <person name="Ni S.B."/>
            <person name="Chen W.B."/>
            <person name="Zhang X.C."/>
            <person name="Jiao Y.N."/>
            <person name="Eichler E.E."/>
            <person name="Li G.H."/>
            <person name="Liu X."/>
            <person name="Gao L.Z."/>
        </authorList>
    </citation>
    <scope>NUCLEOTIDE SEQUENCE [LARGE SCALE GENOMIC DNA]</scope>
    <source>
        <strain evidence="16">cv. GT1</strain>
        <tissue evidence="15">Leaf</tissue>
    </source>
</reference>
<comment type="subcellular location">
    <subcellularLocation>
        <location evidence="1">Membrane</location>
        <topology evidence="1">Multi-pass membrane protein</topology>
    </subcellularLocation>
</comment>
<evidence type="ECO:0000256" key="13">
    <source>
        <dbReference type="SAM" id="Phobius"/>
    </source>
</evidence>
<keyword evidence="7" id="KW-0406">Ion transport</keyword>
<protein>
    <recommendedName>
        <fullName evidence="14">Ionotropic glutamate receptor C-terminal domain-containing protein</fullName>
    </recommendedName>
</protein>
<keyword evidence="12" id="KW-0407">Ion channel</keyword>
<dbReference type="GO" id="GO:0007165">
    <property type="term" value="P:signal transduction"/>
    <property type="evidence" value="ECO:0007669"/>
    <property type="project" value="UniProtKB-ARBA"/>
</dbReference>
<evidence type="ECO:0000313" key="16">
    <source>
        <dbReference type="Proteomes" id="UP000467840"/>
    </source>
</evidence>
<dbReference type="SMART" id="SM00079">
    <property type="entry name" value="PBPe"/>
    <property type="match status" value="1"/>
</dbReference>
<evidence type="ECO:0000256" key="1">
    <source>
        <dbReference type="ARBA" id="ARBA00004141"/>
    </source>
</evidence>
<evidence type="ECO:0000256" key="11">
    <source>
        <dbReference type="ARBA" id="ARBA00023286"/>
    </source>
</evidence>
<dbReference type="GO" id="GO:1901701">
    <property type="term" value="P:cellular response to oxygen-containing compound"/>
    <property type="evidence" value="ECO:0007669"/>
    <property type="project" value="UniProtKB-ARBA"/>
</dbReference>
<feature type="transmembrane region" description="Helical" evidence="13">
    <location>
        <begin position="284"/>
        <end position="303"/>
    </location>
</feature>
<evidence type="ECO:0000256" key="7">
    <source>
        <dbReference type="ARBA" id="ARBA00023065"/>
    </source>
</evidence>
<feature type="transmembrane region" description="Helical" evidence="13">
    <location>
        <begin position="345"/>
        <end position="369"/>
    </location>
</feature>
<comment type="similarity">
    <text evidence="2">Belongs to the glutamate-gated ion channel (TC 1.A.10.1) family.</text>
</comment>
<keyword evidence="11" id="KW-1071">Ligand-gated ion channel</keyword>
<evidence type="ECO:0000313" key="15">
    <source>
        <dbReference type="EMBL" id="KAF2312514.1"/>
    </source>
</evidence>
<dbReference type="Pfam" id="PF01094">
    <property type="entry name" value="ANF_receptor"/>
    <property type="match status" value="1"/>
</dbReference>
<dbReference type="GO" id="GO:0016020">
    <property type="term" value="C:membrane"/>
    <property type="evidence" value="ECO:0007669"/>
    <property type="project" value="UniProtKB-SubCell"/>
</dbReference>
<dbReference type="FunFam" id="3.40.190.10:FF:000175">
    <property type="entry name" value="Glutamate receptor"/>
    <property type="match status" value="1"/>
</dbReference>
<evidence type="ECO:0000256" key="2">
    <source>
        <dbReference type="ARBA" id="ARBA00008685"/>
    </source>
</evidence>
<evidence type="ECO:0000259" key="14">
    <source>
        <dbReference type="SMART" id="SM00079"/>
    </source>
</evidence>
<organism evidence="15 16">
    <name type="scientific">Hevea brasiliensis</name>
    <name type="common">Para rubber tree</name>
    <name type="synonym">Siphonia brasiliensis</name>
    <dbReference type="NCBI Taxonomy" id="3981"/>
    <lineage>
        <taxon>Eukaryota</taxon>
        <taxon>Viridiplantae</taxon>
        <taxon>Streptophyta</taxon>
        <taxon>Embryophyta</taxon>
        <taxon>Tracheophyta</taxon>
        <taxon>Spermatophyta</taxon>
        <taxon>Magnoliopsida</taxon>
        <taxon>eudicotyledons</taxon>
        <taxon>Gunneridae</taxon>
        <taxon>Pentapetalae</taxon>
        <taxon>rosids</taxon>
        <taxon>fabids</taxon>
        <taxon>Malpighiales</taxon>
        <taxon>Euphorbiaceae</taxon>
        <taxon>Crotonoideae</taxon>
        <taxon>Micrandreae</taxon>
        <taxon>Hevea</taxon>
    </lineage>
</organism>
<keyword evidence="9" id="KW-0675">Receptor</keyword>
<evidence type="ECO:0000256" key="4">
    <source>
        <dbReference type="ARBA" id="ARBA00022692"/>
    </source>
</evidence>
<feature type="transmembrane region" description="Helical" evidence="13">
    <location>
        <begin position="525"/>
        <end position="545"/>
    </location>
</feature>
<keyword evidence="8 13" id="KW-0472">Membrane</keyword>
<dbReference type="Gene3D" id="3.40.190.10">
    <property type="entry name" value="Periplasmic binding protein-like II"/>
    <property type="match status" value="2"/>
</dbReference>
<keyword evidence="3" id="KW-0813">Transport</keyword>
<keyword evidence="6 13" id="KW-1133">Transmembrane helix</keyword>
<dbReference type="CDD" id="cd13686">
    <property type="entry name" value="GluR_Plant"/>
    <property type="match status" value="1"/>
</dbReference>
<dbReference type="SUPFAM" id="SSF53822">
    <property type="entry name" value="Periplasmic binding protein-like I"/>
    <property type="match status" value="1"/>
</dbReference>
<evidence type="ECO:0000256" key="6">
    <source>
        <dbReference type="ARBA" id="ARBA00022989"/>
    </source>
</evidence>
<keyword evidence="10" id="KW-0325">Glycoprotein</keyword>
<proteinExistence type="inferred from homology"/>
<evidence type="ECO:0000256" key="8">
    <source>
        <dbReference type="ARBA" id="ARBA00023136"/>
    </source>
</evidence>
<evidence type="ECO:0000256" key="3">
    <source>
        <dbReference type="ARBA" id="ARBA00022448"/>
    </source>
</evidence>
<gene>
    <name evidence="15" type="ORF">GH714_034927</name>
</gene>
<dbReference type="InterPro" id="IPR019594">
    <property type="entry name" value="Glu/Gly-bd"/>
</dbReference>
<evidence type="ECO:0000256" key="5">
    <source>
        <dbReference type="ARBA" id="ARBA00022729"/>
    </source>
</evidence>
<dbReference type="GO" id="GO:0009611">
    <property type="term" value="P:response to wounding"/>
    <property type="evidence" value="ECO:0007669"/>
    <property type="project" value="UniProtKB-ARBA"/>
</dbReference>
<dbReference type="Pfam" id="PF10613">
    <property type="entry name" value="Lig_chan-Glu_bd"/>
    <property type="match status" value="1"/>
</dbReference>
<keyword evidence="16" id="KW-1185">Reference proteome</keyword>
<dbReference type="InterPro" id="IPR001828">
    <property type="entry name" value="ANF_lig-bd_rcpt"/>
</dbReference>
<dbReference type="AlphaFoldDB" id="A0A6A6MGW3"/>
<evidence type="ECO:0000256" key="12">
    <source>
        <dbReference type="ARBA" id="ARBA00023303"/>
    </source>
</evidence>
<dbReference type="EMBL" id="JAAGAX010000006">
    <property type="protein sequence ID" value="KAF2312514.1"/>
    <property type="molecule type" value="Genomic_DNA"/>
</dbReference>
<dbReference type="GO" id="GO:0015276">
    <property type="term" value="F:ligand-gated monoatomic ion channel activity"/>
    <property type="evidence" value="ECO:0007669"/>
    <property type="project" value="InterPro"/>
</dbReference>
<keyword evidence="5" id="KW-0732">Signal</keyword>
<dbReference type="SUPFAM" id="SSF53850">
    <property type="entry name" value="Periplasmic binding protein-like II"/>
    <property type="match status" value="1"/>
</dbReference>
<comment type="caution">
    <text evidence="15">The sequence shown here is derived from an EMBL/GenBank/DDBJ whole genome shotgun (WGS) entry which is preliminary data.</text>
</comment>
<dbReference type="Gene3D" id="1.10.287.70">
    <property type="match status" value="1"/>
</dbReference>
<dbReference type="InterPro" id="IPR001320">
    <property type="entry name" value="Iontro_rcpt_C"/>
</dbReference>
<keyword evidence="4 13" id="KW-0812">Transmembrane</keyword>
<dbReference type="InterPro" id="IPR015683">
    <property type="entry name" value="Ionotropic_Glu_rcpt"/>
</dbReference>
<dbReference type="Gene3D" id="3.40.50.2300">
    <property type="match status" value="1"/>
</dbReference>
<dbReference type="Proteomes" id="UP000467840">
    <property type="component" value="Chromosome 14"/>
</dbReference>
<dbReference type="PANTHER" id="PTHR18966">
    <property type="entry name" value="IONOTROPIC GLUTAMATE RECEPTOR"/>
    <property type="match status" value="1"/>
</dbReference>
<dbReference type="FunFam" id="3.40.190.10:FF:000054">
    <property type="entry name" value="Glutamate receptor"/>
    <property type="match status" value="1"/>
</dbReference>
<name>A0A6A6MGW3_HEVBR</name>
<feature type="domain" description="Ionotropic glutamate receptor C-terminal" evidence="14">
    <location>
        <begin position="165"/>
        <end position="505"/>
    </location>
</feature>
<accession>A0A6A6MGW3</accession>
<evidence type="ECO:0000256" key="9">
    <source>
        <dbReference type="ARBA" id="ARBA00023170"/>
    </source>
</evidence>
<dbReference type="FunFam" id="1.10.287.70:FF:000037">
    <property type="entry name" value="Glutamate receptor"/>
    <property type="match status" value="1"/>
</dbReference>